<evidence type="ECO:0000313" key="2">
    <source>
        <dbReference type="Proteomes" id="UP001062846"/>
    </source>
</evidence>
<sequence>MENKTGNISDSSSDISESEIHEYKDKPYEELKQGKYVVKNRDGSLRCPFCPGKKKQQWQYRDLLQHASGVGSGAAWRKPKLKAQHLALSVYLTSDLAHEAEGFGHGVLFGCVAFDCRGQMSSSSTNYRGDDQEKPQGPLYDPTTPNCHCGMWAHLRIVGPNSKNKGSLYYSCSKTGMERCKYFKWCSPISGQSHALEFVDGFHGYAEVSTNNGAHVVVLQTKVDLLEQRIRFMKKIINGLLWCLFGAILVIFLKG</sequence>
<reference evidence="1" key="1">
    <citation type="submission" date="2022-02" db="EMBL/GenBank/DDBJ databases">
        <title>Plant Genome Project.</title>
        <authorList>
            <person name="Zhang R.-G."/>
        </authorList>
    </citation>
    <scope>NUCLEOTIDE SEQUENCE</scope>
    <source>
        <strain evidence="1">AT1</strain>
    </source>
</reference>
<protein>
    <submittedName>
        <fullName evidence="1">Uncharacterized protein</fullName>
    </submittedName>
</protein>
<dbReference type="EMBL" id="CM046388">
    <property type="protein sequence ID" value="KAI8572375.1"/>
    <property type="molecule type" value="Genomic_DNA"/>
</dbReference>
<comment type="caution">
    <text evidence="1">The sequence shown here is derived from an EMBL/GenBank/DDBJ whole genome shotgun (WGS) entry which is preliminary data.</text>
</comment>
<organism evidence="1 2">
    <name type="scientific">Rhododendron molle</name>
    <name type="common">Chinese azalea</name>
    <name type="synonym">Azalea mollis</name>
    <dbReference type="NCBI Taxonomy" id="49168"/>
    <lineage>
        <taxon>Eukaryota</taxon>
        <taxon>Viridiplantae</taxon>
        <taxon>Streptophyta</taxon>
        <taxon>Embryophyta</taxon>
        <taxon>Tracheophyta</taxon>
        <taxon>Spermatophyta</taxon>
        <taxon>Magnoliopsida</taxon>
        <taxon>eudicotyledons</taxon>
        <taxon>Gunneridae</taxon>
        <taxon>Pentapetalae</taxon>
        <taxon>asterids</taxon>
        <taxon>Ericales</taxon>
        <taxon>Ericaceae</taxon>
        <taxon>Ericoideae</taxon>
        <taxon>Rhodoreae</taxon>
        <taxon>Rhododendron</taxon>
    </lineage>
</organism>
<name>A0ACC0Q325_RHOML</name>
<keyword evidence="2" id="KW-1185">Reference proteome</keyword>
<evidence type="ECO:0000313" key="1">
    <source>
        <dbReference type="EMBL" id="KAI8572375.1"/>
    </source>
</evidence>
<gene>
    <name evidence="1" type="ORF">RHMOL_Rhmol01G0193600</name>
</gene>
<proteinExistence type="predicted"/>
<dbReference type="Proteomes" id="UP001062846">
    <property type="component" value="Chromosome 1"/>
</dbReference>
<accession>A0ACC0Q325</accession>